<evidence type="ECO:0000256" key="11">
    <source>
        <dbReference type="ARBA" id="ARBA00023237"/>
    </source>
</evidence>
<evidence type="ECO:0000256" key="2">
    <source>
        <dbReference type="ARBA" id="ARBA00007055"/>
    </source>
</evidence>
<dbReference type="GO" id="GO:0046930">
    <property type="term" value="C:pore complex"/>
    <property type="evidence" value="ECO:0007669"/>
    <property type="project" value="UniProtKB-KW"/>
</dbReference>
<dbReference type="PANTHER" id="PTHR38762">
    <property type="entry name" value="CRYPTIC OUTER MEMBRANE PORIN BGLH-RELATED"/>
    <property type="match status" value="1"/>
</dbReference>
<accession>A0AAU6VIM5</accession>
<keyword evidence="10" id="KW-0472">Membrane</keyword>
<dbReference type="GO" id="GO:0009279">
    <property type="term" value="C:cell outer membrane"/>
    <property type="evidence" value="ECO:0007669"/>
    <property type="project" value="UniProtKB-SubCell"/>
</dbReference>
<evidence type="ECO:0000313" key="13">
    <source>
        <dbReference type="EMBL" id="XAG86093.1"/>
    </source>
</evidence>
<organism evidence="13">
    <name type="scientific">bacterium 19MO03SA05</name>
    <dbReference type="NCBI Taxonomy" id="2920620"/>
    <lineage>
        <taxon>Bacteria</taxon>
    </lineage>
</organism>
<keyword evidence="7 12" id="KW-0732">Signal</keyword>
<sequence>MKKVSVIAAAVAASLAAGSAFAVDFNGYMRAGVGVSADGGQQVTFEKNKIGRLGNEGDIYGEVQLGKEVYNNNGKTFYVDSMFAMTSNGSNDWEGTGTNCGLNQAGTEVKCADDAQFALRQFNVRAQGVLDFAPEATLWAGKRYYQRHDIHISDFYYWNISGAGAGIEGIEAGPGKLSLAWVRNDRNDDGATPDVGNTGGAVNVNTLDARYAGIPVWENGSLEVGVNYAIVHDTDAASQAAKDAKNGVMLTAELTQGLANGFNKTVLQYGTEGYSKAFAFYGDGSWYGAEAKSGASGYRLINWGVVGLGDSWELGHQLVYGVGEEMWDGQDKWKAMSAVIRPVYKWDENHKTIFEAGYAVDDNDGNKDKYGKLTVAQAWSAGSSFWARPEIRLYASYLNSDKADNSNTFDNGKSDDSFQFGVQVEAWW</sequence>
<feature type="signal peptide" evidence="12">
    <location>
        <begin position="1"/>
        <end position="22"/>
    </location>
</feature>
<evidence type="ECO:0000256" key="5">
    <source>
        <dbReference type="ARBA" id="ARBA00022597"/>
    </source>
</evidence>
<name>A0AAU6VIM5_UNCXX</name>
<proteinExistence type="inferred from homology"/>
<keyword evidence="5" id="KW-0762">Sugar transport</keyword>
<keyword evidence="11" id="KW-0998">Cell outer membrane</keyword>
<evidence type="ECO:0000256" key="8">
    <source>
        <dbReference type="ARBA" id="ARBA00023065"/>
    </source>
</evidence>
<dbReference type="Gene3D" id="2.40.170.10">
    <property type="entry name" value="Porin, LamB type"/>
    <property type="match status" value="1"/>
</dbReference>
<dbReference type="NCBIfam" id="NF006860">
    <property type="entry name" value="PRK09360.1"/>
    <property type="match status" value="1"/>
</dbReference>
<keyword evidence="6" id="KW-0812">Transmembrane</keyword>
<dbReference type="HAMAP" id="MF_01301">
    <property type="entry name" value="LamB"/>
    <property type="match status" value="1"/>
</dbReference>
<dbReference type="EMBL" id="CP095351">
    <property type="protein sequence ID" value="XAG86093.1"/>
    <property type="molecule type" value="Genomic_DNA"/>
</dbReference>
<reference evidence="13" key="1">
    <citation type="submission" date="2022-03" db="EMBL/GenBank/DDBJ databases">
        <title>Sea Food Isolates.</title>
        <authorList>
            <person name="Li c."/>
        </authorList>
    </citation>
    <scope>NUCLEOTIDE SEQUENCE</scope>
    <source>
        <strain evidence="13">19MO03SA05</strain>
    </source>
</reference>
<dbReference type="InterPro" id="IPR003192">
    <property type="entry name" value="Porin_LamB"/>
</dbReference>
<dbReference type="InterPro" id="IPR036998">
    <property type="entry name" value="Porin_LamB_sf"/>
</dbReference>
<gene>
    <name evidence="13" type="ORF">MRM63_17990</name>
</gene>
<comment type="subcellular location">
    <subcellularLocation>
        <location evidence="1">Cell outer membrane</location>
        <topology evidence="1">Multi-pass membrane protein</topology>
    </subcellularLocation>
</comment>
<comment type="similarity">
    <text evidence="2">Belongs to the porin LamB (TC 1.B.3) family.</text>
</comment>
<evidence type="ECO:0000256" key="9">
    <source>
        <dbReference type="ARBA" id="ARBA00023114"/>
    </source>
</evidence>
<evidence type="ECO:0000256" key="1">
    <source>
        <dbReference type="ARBA" id="ARBA00004571"/>
    </source>
</evidence>
<dbReference type="GO" id="GO:0015481">
    <property type="term" value="F:maltose transporting porin activity"/>
    <property type="evidence" value="ECO:0007669"/>
    <property type="project" value="InterPro"/>
</dbReference>
<evidence type="ECO:0000256" key="3">
    <source>
        <dbReference type="ARBA" id="ARBA00022448"/>
    </source>
</evidence>
<dbReference type="GO" id="GO:0006811">
    <property type="term" value="P:monoatomic ion transport"/>
    <property type="evidence" value="ECO:0007669"/>
    <property type="project" value="UniProtKB-KW"/>
</dbReference>
<evidence type="ECO:0000256" key="4">
    <source>
        <dbReference type="ARBA" id="ARBA00022452"/>
    </source>
</evidence>
<dbReference type="InterPro" id="IPR050286">
    <property type="entry name" value="G_neg_Bact_CarbUptk_Porin"/>
</dbReference>
<evidence type="ECO:0000256" key="10">
    <source>
        <dbReference type="ARBA" id="ARBA00023136"/>
    </source>
</evidence>
<dbReference type="GO" id="GO:0042958">
    <property type="term" value="F:maltodextrin transmembrane transporter activity"/>
    <property type="evidence" value="ECO:0007669"/>
    <property type="project" value="InterPro"/>
</dbReference>
<keyword evidence="3" id="KW-0813">Transport</keyword>
<protein>
    <submittedName>
        <fullName evidence="13">Maltoporin</fullName>
    </submittedName>
</protein>
<keyword evidence="8" id="KW-0406">Ion transport</keyword>
<dbReference type="SUPFAM" id="SSF56935">
    <property type="entry name" value="Porins"/>
    <property type="match status" value="1"/>
</dbReference>
<evidence type="ECO:0000256" key="12">
    <source>
        <dbReference type="SAM" id="SignalP"/>
    </source>
</evidence>
<dbReference type="CDD" id="cd01346">
    <property type="entry name" value="Maltoporin-like"/>
    <property type="match status" value="1"/>
</dbReference>
<dbReference type="AlphaFoldDB" id="A0AAU6VIM5"/>
<evidence type="ECO:0000256" key="6">
    <source>
        <dbReference type="ARBA" id="ARBA00022692"/>
    </source>
</evidence>
<keyword evidence="4" id="KW-1134">Transmembrane beta strand</keyword>
<evidence type="ECO:0000256" key="7">
    <source>
        <dbReference type="ARBA" id="ARBA00022729"/>
    </source>
</evidence>
<feature type="chain" id="PRO_5043649629" evidence="12">
    <location>
        <begin position="23"/>
        <end position="428"/>
    </location>
</feature>
<dbReference type="PANTHER" id="PTHR38762:SF1">
    <property type="entry name" value="CRYPTIC OUTER MEMBRANE PORIN BGLH-RELATED"/>
    <property type="match status" value="1"/>
</dbReference>
<keyword evidence="9" id="KW-0626">Porin</keyword>
<dbReference type="Pfam" id="PF02264">
    <property type="entry name" value="LamB"/>
    <property type="match status" value="1"/>
</dbReference>
<dbReference type="InterPro" id="IPR023738">
    <property type="entry name" value="Maltoporin"/>
</dbReference>